<comment type="caution">
    <text evidence="1">The sequence shown here is derived from an EMBL/GenBank/DDBJ whole genome shotgun (WGS) entry which is preliminary data.</text>
</comment>
<keyword evidence="2" id="KW-1185">Reference proteome</keyword>
<evidence type="ECO:0000313" key="1">
    <source>
        <dbReference type="EMBL" id="CAI2184504.1"/>
    </source>
</evidence>
<dbReference type="InterPro" id="IPR011009">
    <property type="entry name" value="Kinase-like_dom_sf"/>
</dbReference>
<dbReference type="SUPFAM" id="SSF56112">
    <property type="entry name" value="Protein kinase-like (PK-like)"/>
    <property type="match status" value="1"/>
</dbReference>
<sequence length="282" mass="32400">MDKNTFDSDNNQLYRTENDSEISVVDYGKCVGCGSVRNYVGWCNEYDVIALKESFGNWTKNTDKGGAFSIIYSAFWLEGPRWIWEEAEQWTRNDIHVAEVFGIARDNNSDFKYTHSISTISFQQNIPLLYQYMNVKKFIGLENTPDLVEAHAEQWIRTGPIKVVLKRLHYSQNMSEEYLKQIKDFLWGASKGIQIIHENGLIHGNIHGGNLLVENTDSVNSFVILRGNPKTKVSDIFSFRIIMWTLSAGICSWCNRPHDLKLASDICSGLRPEIIDWRSKCL</sequence>
<accession>A0A9W4SWT2</accession>
<dbReference type="Proteomes" id="UP001153678">
    <property type="component" value="Unassembled WGS sequence"/>
</dbReference>
<dbReference type="AlphaFoldDB" id="A0A9W4SWT2"/>
<protein>
    <submittedName>
        <fullName evidence="1">11187_t:CDS:1</fullName>
    </submittedName>
</protein>
<dbReference type="EMBL" id="CAMKVN010003357">
    <property type="protein sequence ID" value="CAI2184504.1"/>
    <property type="molecule type" value="Genomic_DNA"/>
</dbReference>
<gene>
    <name evidence="1" type="ORF">FWILDA_LOCUS11610</name>
</gene>
<dbReference type="OrthoDB" id="6718656at2759"/>
<evidence type="ECO:0000313" key="2">
    <source>
        <dbReference type="Proteomes" id="UP001153678"/>
    </source>
</evidence>
<organism evidence="1 2">
    <name type="scientific">Funneliformis geosporum</name>
    <dbReference type="NCBI Taxonomy" id="1117311"/>
    <lineage>
        <taxon>Eukaryota</taxon>
        <taxon>Fungi</taxon>
        <taxon>Fungi incertae sedis</taxon>
        <taxon>Mucoromycota</taxon>
        <taxon>Glomeromycotina</taxon>
        <taxon>Glomeromycetes</taxon>
        <taxon>Glomerales</taxon>
        <taxon>Glomeraceae</taxon>
        <taxon>Funneliformis</taxon>
    </lineage>
</organism>
<dbReference type="Gene3D" id="1.10.510.10">
    <property type="entry name" value="Transferase(Phosphotransferase) domain 1"/>
    <property type="match status" value="1"/>
</dbReference>
<proteinExistence type="predicted"/>
<reference evidence="1" key="1">
    <citation type="submission" date="2022-08" db="EMBL/GenBank/DDBJ databases">
        <authorList>
            <person name="Kallberg Y."/>
            <person name="Tangrot J."/>
            <person name="Rosling A."/>
        </authorList>
    </citation>
    <scope>NUCLEOTIDE SEQUENCE</scope>
    <source>
        <strain evidence="1">Wild A</strain>
    </source>
</reference>
<name>A0A9W4SWT2_9GLOM</name>